<feature type="signal peptide" evidence="8">
    <location>
        <begin position="1"/>
        <end position="19"/>
    </location>
</feature>
<keyword evidence="3 6" id="KW-0378">Hydrolase</keyword>
<keyword evidence="2" id="KW-0479">Metal-binding</keyword>
<evidence type="ECO:0000256" key="7">
    <source>
        <dbReference type="SAM" id="MobiDB-lite"/>
    </source>
</evidence>
<dbReference type="PANTHER" id="PTHR22726">
    <property type="entry name" value="METALLOENDOPEPTIDASE OMA1"/>
    <property type="match status" value="1"/>
</dbReference>
<evidence type="ECO:0000259" key="9">
    <source>
        <dbReference type="Pfam" id="PF01435"/>
    </source>
</evidence>
<dbReference type="CDD" id="cd07331">
    <property type="entry name" value="M48C_Oma1_like"/>
    <property type="match status" value="1"/>
</dbReference>
<dbReference type="Pfam" id="PF01435">
    <property type="entry name" value="Peptidase_M48"/>
    <property type="match status" value="1"/>
</dbReference>
<dbReference type="GO" id="GO:0046872">
    <property type="term" value="F:metal ion binding"/>
    <property type="evidence" value="ECO:0007669"/>
    <property type="project" value="UniProtKB-KW"/>
</dbReference>
<dbReference type="GO" id="GO:0051603">
    <property type="term" value="P:proteolysis involved in protein catabolic process"/>
    <property type="evidence" value="ECO:0007669"/>
    <property type="project" value="TreeGrafter"/>
</dbReference>
<keyword evidence="5 6" id="KW-0482">Metalloprotease</keyword>
<evidence type="ECO:0000313" key="10">
    <source>
        <dbReference type="EMBL" id="OAN11556.1"/>
    </source>
</evidence>
<evidence type="ECO:0000256" key="8">
    <source>
        <dbReference type="SAM" id="SignalP"/>
    </source>
</evidence>
<proteinExistence type="inferred from homology"/>
<dbReference type="GO" id="GO:0016020">
    <property type="term" value="C:membrane"/>
    <property type="evidence" value="ECO:0007669"/>
    <property type="project" value="TreeGrafter"/>
</dbReference>
<accession>A0A178K377</accession>
<keyword evidence="11" id="KW-1185">Reference proteome</keyword>
<reference evidence="10 11" key="1">
    <citation type="submission" date="2016-03" db="EMBL/GenBank/DDBJ databases">
        <title>Photobacterium proteolyticum sp. nov. a protease producing bacterium isolated from ocean sediments of Laizhou Bay.</title>
        <authorList>
            <person name="Li Y."/>
        </authorList>
    </citation>
    <scope>NUCLEOTIDE SEQUENCE [LARGE SCALE GENOMIC DNA]</scope>
    <source>
        <strain evidence="10 11">R-40508</strain>
    </source>
</reference>
<evidence type="ECO:0000256" key="5">
    <source>
        <dbReference type="ARBA" id="ARBA00023049"/>
    </source>
</evidence>
<protein>
    <submittedName>
        <fullName evidence="10">Zn-dependent protease</fullName>
    </submittedName>
</protein>
<dbReference type="STRING" id="858640.A3K86_21780"/>
<feature type="region of interest" description="Disordered" evidence="7">
    <location>
        <begin position="221"/>
        <end position="241"/>
    </location>
</feature>
<evidence type="ECO:0000313" key="11">
    <source>
        <dbReference type="Proteomes" id="UP000078503"/>
    </source>
</evidence>
<dbReference type="InterPro" id="IPR051156">
    <property type="entry name" value="Mito/Outer_Membr_Metalloprot"/>
</dbReference>
<dbReference type="PANTHER" id="PTHR22726:SF24">
    <property type="entry name" value="M48 FAMILY METALLOPEPTIDASE"/>
    <property type="match status" value="1"/>
</dbReference>
<organism evidence="10 11">
    <name type="scientific">Photobacterium jeanii</name>
    <dbReference type="NCBI Taxonomy" id="858640"/>
    <lineage>
        <taxon>Bacteria</taxon>
        <taxon>Pseudomonadati</taxon>
        <taxon>Pseudomonadota</taxon>
        <taxon>Gammaproteobacteria</taxon>
        <taxon>Vibrionales</taxon>
        <taxon>Vibrionaceae</taxon>
        <taxon>Photobacterium</taxon>
    </lineage>
</organism>
<comment type="similarity">
    <text evidence="6">Belongs to the peptidase M48 family.</text>
</comment>
<dbReference type="EMBL" id="LVHF01000033">
    <property type="protein sequence ID" value="OAN11556.1"/>
    <property type="molecule type" value="Genomic_DNA"/>
</dbReference>
<keyword evidence="1 6" id="KW-0645">Protease</keyword>
<evidence type="ECO:0000256" key="6">
    <source>
        <dbReference type="RuleBase" id="RU003983"/>
    </source>
</evidence>
<dbReference type="Gene3D" id="3.30.2010.10">
    <property type="entry name" value="Metalloproteases ('zincins'), catalytic domain"/>
    <property type="match status" value="1"/>
</dbReference>
<dbReference type="GO" id="GO:0004222">
    <property type="term" value="F:metalloendopeptidase activity"/>
    <property type="evidence" value="ECO:0007669"/>
    <property type="project" value="InterPro"/>
</dbReference>
<name>A0A178K377_9GAMM</name>
<evidence type="ECO:0000256" key="4">
    <source>
        <dbReference type="ARBA" id="ARBA00022833"/>
    </source>
</evidence>
<dbReference type="PROSITE" id="PS51257">
    <property type="entry name" value="PROKAR_LIPOPROTEIN"/>
    <property type="match status" value="1"/>
</dbReference>
<feature type="domain" description="Peptidase M48" evidence="9">
    <location>
        <begin position="63"/>
        <end position="247"/>
    </location>
</feature>
<comment type="caution">
    <text evidence="10">The sequence shown here is derived from an EMBL/GenBank/DDBJ whole genome shotgun (WGS) entry which is preliminary data.</text>
</comment>
<dbReference type="OrthoDB" id="9810445at2"/>
<evidence type="ECO:0000256" key="2">
    <source>
        <dbReference type="ARBA" id="ARBA00022723"/>
    </source>
</evidence>
<feature type="chain" id="PRO_5008089979" evidence="8">
    <location>
        <begin position="20"/>
        <end position="267"/>
    </location>
</feature>
<gene>
    <name evidence="10" type="ORF">A3K86_21780</name>
</gene>
<dbReference type="InterPro" id="IPR001915">
    <property type="entry name" value="Peptidase_M48"/>
</dbReference>
<evidence type="ECO:0000256" key="3">
    <source>
        <dbReference type="ARBA" id="ARBA00022801"/>
    </source>
</evidence>
<keyword evidence="8" id="KW-0732">Signal</keyword>
<keyword evidence="4 6" id="KW-0862">Zinc</keyword>
<dbReference type="AlphaFoldDB" id="A0A178K377"/>
<sequence>MRHCSKLLLSSIIASSVFLLSGCSSSPTGRQQVLLFSEQDMSQLGAQSFEQLKQQEKISTDTKKQRYVQCVTDAITAKVGPQPGFDKWEVVVFESKQINAFALPGGKIGVYTGLLNVATNQDQLATVIGHEIGHVLAQHSNERLSRSQLANAGLQISSIALGGQQYGDAAMAGLGLGVQYGILMPYGRAQESESDIIGLKLMAEAGFDPYQSVELWKNMAKASNGQQPPELLSTHPSHDTRIDDLKEGITELPAYDPSKPNCDALRS</sequence>
<dbReference type="RefSeq" id="WP_068336590.1">
    <property type="nucleotide sequence ID" value="NZ_LVHF01000033.1"/>
</dbReference>
<dbReference type="Proteomes" id="UP000078503">
    <property type="component" value="Unassembled WGS sequence"/>
</dbReference>
<comment type="cofactor">
    <cofactor evidence="6">
        <name>Zn(2+)</name>
        <dbReference type="ChEBI" id="CHEBI:29105"/>
    </cofactor>
    <text evidence="6">Binds 1 zinc ion per subunit.</text>
</comment>
<evidence type="ECO:0000256" key="1">
    <source>
        <dbReference type="ARBA" id="ARBA00022670"/>
    </source>
</evidence>